<dbReference type="RefSeq" id="XP_010468767.1">
    <property type="nucleotide sequence ID" value="XM_010470465.1"/>
</dbReference>
<sequence length="171" mass="19117">MVESIRTKLMQWFCIRRAKAKKLATLPEPITPNVNKFMLRNHVASAGLAVIAVSDWAYQVSETEGKTYFVDLEKKSCSCIGFQKLLIPCCHALAAARINGVYIPSLVGEMYRVPVFEATYEALIYPVPNHGDEEVPVAVVENEFNPPTNPPGPGRRRKRRIPSNGEHPVLQ</sequence>
<evidence type="ECO:0000313" key="7">
    <source>
        <dbReference type="Proteomes" id="UP000694864"/>
    </source>
</evidence>
<dbReference type="GeneID" id="104748886"/>
<evidence type="ECO:0000256" key="5">
    <source>
        <dbReference type="SAM" id="MobiDB-lite"/>
    </source>
</evidence>
<dbReference type="Proteomes" id="UP000694864">
    <property type="component" value="Chromosome 15"/>
</dbReference>
<reference evidence="8" key="2">
    <citation type="submission" date="2025-08" db="UniProtKB">
        <authorList>
            <consortium name="RefSeq"/>
        </authorList>
    </citation>
    <scope>IDENTIFICATION</scope>
    <source>
        <tissue evidence="8">Leaf</tissue>
    </source>
</reference>
<evidence type="ECO:0000313" key="8">
    <source>
        <dbReference type="RefSeq" id="XP_010468767.1"/>
    </source>
</evidence>
<dbReference type="PANTHER" id="PTHR31973:SF187">
    <property type="entry name" value="MUTATOR TRANSPOSASE MUDRA PROTEIN"/>
    <property type="match status" value="1"/>
</dbReference>
<dbReference type="InterPro" id="IPR007527">
    <property type="entry name" value="Znf_SWIM"/>
</dbReference>
<organism evidence="7 8">
    <name type="scientific">Camelina sativa</name>
    <name type="common">False flax</name>
    <name type="synonym">Myagrum sativum</name>
    <dbReference type="NCBI Taxonomy" id="90675"/>
    <lineage>
        <taxon>Eukaryota</taxon>
        <taxon>Viridiplantae</taxon>
        <taxon>Streptophyta</taxon>
        <taxon>Embryophyta</taxon>
        <taxon>Tracheophyta</taxon>
        <taxon>Spermatophyta</taxon>
        <taxon>Magnoliopsida</taxon>
        <taxon>eudicotyledons</taxon>
        <taxon>Gunneridae</taxon>
        <taxon>Pentapetalae</taxon>
        <taxon>rosids</taxon>
        <taxon>malvids</taxon>
        <taxon>Brassicales</taxon>
        <taxon>Brassicaceae</taxon>
        <taxon>Camelineae</taxon>
        <taxon>Camelina</taxon>
    </lineage>
</organism>
<keyword evidence="3" id="KW-0862">Zinc</keyword>
<evidence type="ECO:0000259" key="6">
    <source>
        <dbReference type="PROSITE" id="PS50966"/>
    </source>
</evidence>
<gene>
    <name evidence="8" type="primary">LOC104748886</name>
</gene>
<dbReference type="InterPro" id="IPR006564">
    <property type="entry name" value="Znf_PMZ"/>
</dbReference>
<proteinExistence type="predicted"/>
<evidence type="ECO:0000256" key="4">
    <source>
        <dbReference type="PROSITE-ProRule" id="PRU00325"/>
    </source>
</evidence>
<dbReference type="SMART" id="SM00575">
    <property type="entry name" value="ZnF_PMZ"/>
    <property type="match status" value="1"/>
</dbReference>
<dbReference type="PROSITE" id="PS50966">
    <property type="entry name" value="ZF_SWIM"/>
    <property type="match status" value="1"/>
</dbReference>
<evidence type="ECO:0000256" key="3">
    <source>
        <dbReference type="ARBA" id="ARBA00022833"/>
    </source>
</evidence>
<evidence type="ECO:0000256" key="2">
    <source>
        <dbReference type="ARBA" id="ARBA00022771"/>
    </source>
</evidence>
<accession>A0ABM0WBQ8</accession>
<dbReference type="PANTHER" id="PTHR31973">
    <property type="entry name" value="POLYPROTEIN, PUTATIVE-RELATED"/>
    <property type="match status" value="1"/>
</dbReference>
<dbReference type="Pfam" id="PF04434">
    <property type="entry name" value="SWIM"/>
    <property type="match status" value="1"/>
</dbReference>
<name>A0ABM0WBQ8_CAMSA</name>
<feature type="domain" description="SWIM-type" evidence="6">
    <location>
        <begin position="68"/>
        <end position="100"/>
    </location>
</feature>
<evidence type="ECO:0000256" key="1">
    <source>
        <dbReference type="ARBA" id="ARBA00022723"/>
    </source>
</evidence>
<keyword evidence="2 4" id="KW-0863">Zinc-finger</keyword>
<feature type="region of interest" description="Disordered" evidence="5">
    <location>
        <begin position="142"/>
        <end position="171"/>
    </location>
</feature>
<protein>
    <submittedName>
        <fullName evidence="8">Uncharacterized protein LOC104748886</fullName>
    </submittedName>
</protein>
<reference evidence="7" key="1">
    <citation type="journal article" date="2014" name="Nat. Commun.">
        <title>The emerging biofuel crop Camelina sativa retains a highly undifferentiated hexaploid genome structure.</title>
        <authorList>
            <person name="Kagale S."/>
            <person name="Koh C."/>
            <person name="Nixon J."/>
            <person name="Bollina V."/>
            <person name="Clarke W.E."/>
            <person name="Tuteja R."/>
            <person name="Spillane C."/>
            <person name="Robinson S.J."/>
            <person name="Links M.G."/>
            <person name="Clarke C."/>
            <person name="Higgins E.E."/>
            <person name="Huebert T."/>
            <person name="Sharpe A.G."/>
            <person name="Parkin I.A."/>
        </authorList>
    </citation>
    <scope>NUCLEOTIDE SEQUENCE [LARGE SCALE GENOMIC DNA]</scope>
    <source>
        <strain evidence="7">cv. DH55</strain>
    </source>
</reference>
<keyword evidence="1" id="KW-0479">Metal-binding</keyword>
<keyword evidence="7" id="KW-1185">Reference proteome</keyword>